<evidence type="ECO:0000313" key="10">
    <source>
        <dbReference type="Proteomes" id="UP001430193"/>
    </source>
</evidence>
<evidence type="ECO:0000256" key="7">
    <source>
        <dbReference type="ARBA" id="ARBA00048258"/>
    </source>
</evidence>
<keyword evidence="10" id="KW-1185">Reference proteome</keyword>
<comment type="miscellaneous">
    <text evidence="8">The reaction proceeds by a bi uni uni bi ping pong mechanism.</text>
</comment>
<dbReference type="EMBL" id="JADIKF010000039">
    <property type="protein sequence ID" value="MBM7130746.1"/>
    <property type="molecule type" value="Genomic_DNA"/>
</dbReference>
<keyword evidence="6 8" id="KW-0067">ATP-binding</keyword>
<dbReference type="NCBIfam" id="TIGR00018">
    <property type="entry name" value="panC"/>
    <property type="match status" value="1"/>
</dbReference>
<dbReference type="EC" id="6.3.2.1" evidence="8"/>
<sequence length="282" mass="30748">MMQTVQDAAGLRATVRGWRSQGHTVGFVPTMGNLHAGHHSLVKLARARTDRVVASVFVNPTQFGPNEDFERYPRTLAQDQAGLAESGCDLLFAPDVATLYPFGAAGSVSLRVPEITDTLEGAHRPGHFDGVATVVCKLFNLVQPDIAIFGQKDFQQLKVIERMVRDLSLPVKVMGAPTQRADDGLALSSRNQYLSPQERAEAVQIYQTLQQMRDLIAKGHARKVVEQAAASKLERAGFLPDYTAIRRADDLSEPAEGETEGLVALIAARLGTTRLIDNLSFD</sequence>
<comment type="subcellular location">
    <subcellularLocation>
        <location evidence="8">Cytoplasm</location>
    </subcellularLocation>
</comment>
<evidence type="ECO:0000313" key="9">
    <source>
        <dbReference type="EMBL" id="MBM7130746.1"/>
    </source>
</evidence>
<comment type="subunit">
    <text evidence="8">Homodimer.</text>
</comment>
<gene>
    <name evidence="8" type="primary">panC</name>
    <name evidence="9" type="ORF">ISS99_14500</name>
</gene>
<evidence type="ECO:0000256" key="5">
    <source>
        <dbReference type="ARBA" id="ARBA00022741"/>
    </source>
</evidence>
<feature type="active site" description="Proton donor" evidence="8">
    <location>
        <position position="38"/>
    </location>
</feature>
<dbReference type="PANTHER" id="PTHR21299:SF1">
    <property type="entry name" value="PANTOATE--BETA-ALANINE LIGASE"/>
    <property type="match status" value="1"/>
</dbReference>
<comment type="catalytic activity">
    <reaction evidence="7 8">
        <text>(R)-pantoate + beta-alanine + ATP = (R)-pantothenate + AMP + diphosphate + H(+)</text>
        <dbReference type="Rhea" id="RHEA:10912"/>
        <dbReference type="ChEBI" id="CHEBI:15378"/>
        <dbReference type="ChEBI" id="CHEBI:15980"/>
        <dbReference type="ChEBI" id="CHEBI:29032"/>
        <dbReference type="ChEBI" id="CHEBI:30616"/>
        <dbReference type="ChEBI" id="CHEBI:33019"/>
        <dbReference type="ChEBI" id="CHEBI:57966"/>
        <dbReference type="ChEBI" id="CHEBI:456215"/>
        <dbReference type="EC" id="6.3.2.1"/>
    </reaction>
</comment>
<dbReference type="RefSeq" id="WP_204632685.1">
    <property type="nucleotide sequence ID" value="NZ_BSOC01000002.1"/>
</dbReference>
<feature type="binding site" evidence="8">
    <location>
        <begin position="31"/>
        <end position="38"/>
    </location>
    <ligand>
        <name>ATP</name>
        <dbReference type="ChEBI" id="CHEBI:30616"/>
    </ligand>
</feature>
<dbReference type="InterPro" id="IPR042176">
    <property type="entry name" value="Pantoate_ligase_C"/>
</dbReference>
<comment type="function">
    <text evidence="8">Catalyzes the condensation of pantoate with beta-alanine in an ATP-dependent reaction via a pantoyl-adenylate intermediate.</text>
</comment>
<evidence type="ECO:0000256" key="4">
    <source>
        <dbReference type="ARBA" id="ARBA00022655"/>
    </source>
</evidence>
<reference evidence="9" key="1">
    <citation type="submission" date="2020-10" db="EMBL/GenBank/DDBJ databases">
        <title>Phylogeny of dyella-like bacteria.</title>
        <authorList>
            <person name="Fu J."/>
        </authorList>
    </citation>
    <scope>NUCLEOTIDE SEQUENCE</scope>
    <source>
        <strain evidence="9">DHON07</strain>
    </source>
</reference>
<dbReference type="Proteomes" id="UP001430193">
    <property type="component" value="Unassembled WGS sequence"/>
</dbReference>
<keyword evidence="4 8" id="KW-0566">Pantothenate biosynthesis</keyword>
<comment type="caution">
    <text evidence="8">Lacks conserved residue(s) required for the propagation of feature annotation.</text>
</comment>
<dbReference type="InterPro" id="IPR014729">
    <property type="entry name" value="Rossmann-like_a/b/a_fold"/>
</dbReference>
<name>A0ABS2KHU9_9GAMM</name>
<dbReference type="Gene3D" id="3.30.1300.10">
    <property type="entry name" value="Pantoate-beta-alanine ligase, C-terminal domain"/>
    <property type="match status" value="1"/>
</dbReference>
<keyword evidence="8" id="KW-0963">Cytoplasm</keyword>
<dbReference type="GO" id="GO:0004592">
    <property type="term" value="F:pantoate-beta-alanine ligase activity"/>
    <property type="evidence" value="ECO:0007669"/>
    <property type="project" value="UniProtKB-EC"/>
</dbReference>
<dbReference type="InterPro" id="IPR003721">
    <property type="entry name" value="Pantoate_ligase"/>
</dbReference>
<feature type="binding site" evidence="8">
    <location>
        <begin position="187"/>
        <end position="190"/>
    </location>
    <ligand>
        <name>ATP</name>
        <dbReference type="ChEBI" id="CHEBI:30616"/>
    </ligand>
</feature>
<feature type="binding site" evidence="8">
    <location>
        <position position="62"/>
    </location>
    <ligand>
        <name>(R)-pantoate</name>
        <dbReference type="ChEBI" id="CHEBI:15980"/>
    </ligand>
</feature>
<evidence type="ECO:0000256" key="8">
    <source>
        <dbReference type="HAMAP-Rule" id="MF_00158"/>
    </source>
</evidence>
<comment type="caution">
    <text evidence="9">The sequence shown here is derived from an EMBL/GenBank/DDBJ whole genome shotgun (WGS) entry which is preliminary data.</text>
</comment>
<feature type="binding site" evidence="8">
    <location>
        <position position="156"/>
    </location>
    <ligand>
        <name>(R)-pantoate</name>
        <dbReference type="ChEBI" id="CHEBI:15980"/>
    </ligand>
</feature>
<evidence type="ECO:0000256" key="1">
    <source>
        <dbReference type="ARBA" id="ARBA00004990"/>
    </source>
</evidence>
<dbReference type="Gene3D" id="3.40.50.620">
    <property type="entry name" value="HUPs"/>
    <property type="match status" value="1"/>
</dbReference>
<dbReference type="HAMAP" id="MF_00158">
    <property type="entry name" value="PanC"/>
    <property type="match status" value="1"/>
</dbReference>
<comment type="similarity">
    <text evidence="2 8">Belongs to the pantothenate synthetase family.</text>
</comment>
<evidence type="ECO:0000256" key="3">
    <source>
        <dbReference type="ARBA" id="ARBA00022598"/>
    </source>
</evidence>
<proteinExistence type="inferred from homology"/>
<keyword evidence="3 8" id="KW-0436">Ligase</keyword>
<evidence type="ECO:0000256" key="6">
    <source>
        <dbReference type="ARBA" id="ARBA00022840"/>
    </source>
</evidence>
<accession>A0ABS2KHU9</accession>
<evidence type="ECO:0000256" key="2">
    <source>
        <dbReference type="ARBA" id="ARBA00009256"/>
    </source>
</evidence>
<dbReference type="SUPFAM" id="SSF52374">
    <property type="entry name" value="Nucleotidylyl transferase"/>
    <property type="match status" value="1"/>
</dbReference>
<feature type="binding site" evidence="8">
    <location>
        <position position="62"/>
    </location>
    <ligand>
        <name>beta-alanine</name>
        <dbReference type="ChEBI" id="CHEBI:57966"/>
    </ligand>
</feature>
<comment type="pathway">
    <text evidence="1 8">Cofactor biosynthesis; (R)-pantothenate biosynthesis; (R)-pantothenate from (R)-pantoate and beta-alanine: step 1/1.</text>
</comment>
<dbReference type="Pfam" id="PF02569">
    <property type="entry name" value="Pantoate_ligase"/>
    <property type="match status" value="1"/>
</dbReference>
<feature type="binding site" evidence="8">
    <location>
        <begin position="150"/>
        <end position="153"/>
    </location>
    <ligand>
        <name>ATP</name>
        <dbReference type="ChEBI" id="CHEBI:30616"/>
    </ligand>
</feature>
<protein>
    <recommendedName>
        <fullName evidence="8">Pantothenate synthetase</fullName>
        <shortName evidence="8">PS</shortName>
        <ecNumber evidence="8">6.3.2.1</ecNumber>
    </recommendedName>
    <alternativeName>
        <fullName evidence="8">Pantoate--beta-alanine ligase</fullName>
    </alternativeName>
    <alternativeName>
        <fullName evidence="8">Pantoate-activating enzyme</fullName>
    </alternativeName>
</protein>
<organism evidence="9 10">
    <name type="scientific">Dyella mobilis</name>
    <dbReference type="NCBI Taxonomy" id="1849582"/>
    <lineage>
        <taxon>Bacteria</taxon>
        <taxon>Pseudomonadati</taxon>
        <taxon>Pseudomonadota</taxon>
        <taxon>Gammaproteobacteria</taxon>
        <taxon>Lysobacterales</taxon>
        <taxon>Rhodanobacteraceae</taxon>
        <taxon>Dyella</taxon>
    </lineage>
</organism>
<dbReference type="PANTHER" id="PTHR21299">
    <property type="entry name" value="CYTIDYLATE KINASE/PANTOATE-BETA-ALANINE LIGASE"/>
    <property type="match status" value="1"/>
</dbReference>
<dbReference type="CDD" id="cd00560">
    <property type="entry name" value="PanC"/>
    <property type="match status" value="1"/>
</dbReference>
<keyword evidence="5 8" id="KW-0547">Nucleotide-binding</keyword>